<evidence type="ECO:0000313" key="1">
    <source>
        <dbReference type="EMBL" id="RJF89246.1"/>
    </source>
</evidence>
<sequence>MASGSTEVASTEALTQVVFKLGQPVSVGSGRSLSVPIIDRDVPAERLALYQPGVHQRHPLASVRLKNDGQTGLPRAS</sequence>
<keyword evidence="2" id="KW-1185">Reference proteome</keyword>
<dbReference type="Proteomes" id="UP000284605">
    <property type="component" value="Unassembled WGS sequence"/>
</dbReference>
<comment type="caution">
    <text evidence="1">The sequence shown here is derived from an EMBL/GenBank/DDBJ whole genome shotgun (WGS) entry which is preliminary data.</text>
</comment>
<dbReference type="OrthoDB" id="580912at2"/>
<dbReference type="RefSeq" id="WP_119780755.1">
    <property type="nucleotide sequence ID" value="NZ_QYUK01000011.1"/>
</dbReference>
<protein>
    <submittedName>
        <fullName evidence="1">Uncharacterized protein</fullName>
    </submittedName>
</protein>
<name>A0A418WGS4_9PROT</name>
<accession>A0A418WGS4</accession>
<reference evidence="1 2" key="1">
    <citation type="submission" date="2018-09" db="EMBL/GenBank/DDBJ databases">
        <authorList>
            <person name="Zhu H."/>
        </authorList>
    </citation>
    <scope>NUCLEOTIDE SEQUENCE [LARGE SCALE GENOMIC DNA]</scope>
    <source>
        <strain evidence="1 2">K1W22B-8</strain>
    </source>
</reference>
<dbReference type="EMBL" id="QYUK01000011">
    <property type="protein sequence ID" value="RJF89246.1"/>
    <property type="molecule type" value="Genomic_DNA"/>
</dbReference>
<evidence type="ECO:0000313" key="2">
    <source>
        <dbReference type="Proteomes" id="UP000284605"/>
    </source>
</evidence>
<proteinExistence type="predicted"/>
<dbReference type="AlphaFoldDB" id="A0A418WGS4"/>
<organism evidence="1 2">
    <name type="scientific">Oleomonas cavernae</name>
    <dbReference type="NCBI Taxonomy" id="2320859"/>
    <lineage>
        <taxon>Bacteria</taxon>
        <taxon>Pseudomonadati</taxon>
        <taxon>Pseudomonadota</taxon>
        <taxon>Alphaproteobacteria</taxon>
        <taxon>Acetobacterales</taxon>
        <taxon>Acetobacteraceae</taxon>
        <taxon>Oleomonas</taxon>
    </lineage>
</organism>
<gene>
    <name evidence="1" type="ORF">D3874_21610</name>
</gene>